<sequence length="161" mass="16253">MAVTPIALLALALLVLGVVGTVAPLVPGALLSLSGVLLYWWSTGFTDPSLPVFVALVLVGIVTVIVDYAGGAVAAKAAGASTLTTGIAVVVGFVLLFVTGPVGFLVGIAVTVFVAEFVRNQNAEQSGKAALYATVGVLASTAVQILLTASMLVAFLFVLFF</sequence>
<evidence type="ECO:0000313" key="2">
    <source>
        <dbReference type="EMBL" id="RDI72791.1"/>
    </source>
</evidence>
<dbReference type="Proteomes" id="UP000255421">
    <property type="component" value="Unassembled WGS sequence"/>
</dbReference>
<name>A0A1H0Z1Z8_9EURY</name>
<dbReference type="EMBL" id="FNKQ01000001">
    <property type="protein sequence ID" value="SDQ21475.1"/>
    <property type="molecule type" value="Genomic_DNA"/>
</dbReference>
<keyword evidence="1" id="KW-0812">Transmembrane</keyword>
<dbReference type="InterPro" id="IPR007403">
    <property type="entry name" value="DUF456"/>
</dbReference>
<proteinExistence type="predicted"/>
<reference evidence="3" key="2">
    <citation type="submission" date="2016-10" db="EMBL/GenBank/DDBJ databases">
        <authorList>
            <person name="de Groot N.N."/>
        </authorList>
    </citation>
    <scope>NUCLEOTIDE SEQUENCE [LARGE SCALE GENOMIC DNA]</scope>
    <source>
        <strain evidence="3">CGMCC 1.12397</strain>
    </source>
</reference>
<gene>
    <name evidence="2" type="ORF">DWB78_14240</name>
    <name evidence="3" type="ORF">SAMN05216278_0969</name>
</gene>
<dbReference type="AlphaFoldDB" id="A0A1H0Z1Z8"/>
<dbReference type="Proteomes" id="UP000199289">
    <property type="component" value="Unassembled WGS sequence"/>
</dbReference>
<feature type="transmembrane region" description="Helical" evidence="1">
    <location>
        <begin position="87"/>
        <end position="115"/>
    </location>
</feature>
<keyword evidence="1" id="KW-0472">Membrane</keyword>
<keyword evidence="1" id="KW-1133">Transmembrane helix</keyword>
<dbReference type="OrthoDB" id="206263at2157"/>
<protein>
    <submittedName>
        <fullName evidence="2">DUF456 domain-containing protein</fullName>
    </submittedName>
</protein>
<dbReference type="RefSeq" id="WP_092533691.1">
    <property type="nucleotide sequence ID" value="NZ_FNKQ01000001.1"/>
</dbReference>
<reference evidence="2 5" key="3">
    <citation type="submission" date="2018-07" db="EMBL/GenBank/DDBJ databases">
        <title>Genome sequence of extremly halophilic archaeon Halopelagius longus strain BC12-B1.</title>
        <authorList>
            <person name="Zhang X."/>
        </authorList>
    </citation>
    <scope>NUCLEOTIDE SEQUENCE [LARGE SCALE GENOMIC DNA]</scope>
    <source>
        <strain evidence="2 5">BC12-B1</strain>
    </source>
</reference>
<feature type="transmembrane region" description="Helical" evidence="1">
    <location>
        <begin position="135"/>
        <end position="160"/>
    </location>
</feature>
<evidence type="ECO:0000256" key="1">
    <source>
        <dbReference type="SAM" id="Phobius"/>
    </source>
</evidence>
<evidence type="ECO:0000313" key="5">
    <source>
        <dbReference type="Proteomes" id="UP000255421"/>
    </source>
</evidence>
<dbReference type="PANTHER" id="PTHR39165:SF1">
    <property type="entry name" value="DUF456 DOMAIN-CONTAINING PROTEIN"/>
    <property type="match status" value="1"/>
</dbReference>
<dbReference type="PANTHER" id="PTHR39165">
    <property type="entry name" value="IG HYPOTHETICAL 17883"/>
    <property type="match status" value="1"/>
</dbReference>
<keyword evidence="5" id="KW-1185">Reference proteome</keyword>
<reference evidence="4" key="1">
    <citation type="submission" date="2016-10" db="EMBL/GenBank/DDBJ databases">
        <authorList>
            <person name="Varghese N."/>
            <person name="Submissions S."/>
        </authorList>
    </citation>
    <scope>NUCLEOTIDE SEQUENCE [LARGE SCALE GENOMIC DNA]</scope>
    <source>
        <strain evidence="4">CGMCC 1.12397</strain>
    </source>
</reference>
<evidence type="ECO:0000313" key="4">
    <source>
        <dbReference type="Proteomes" id="UP000199289"/>
    </source>
</evidence>
<dbReference type="EMBL" id="QQST01000001">
    <property type="protein sequence ID" value="RDI72791.1"/>
    <property type="molecule type" value="Genomic_DNA"/>
</dbReference>
<organism evidence="3 4">
    <name type="scientific">Halopelagius longus</name>
    <dbReference type="NCBI Taxonomy" id="1236180"/>
    <lineage>
        <taxon>Archaea</taxon>
        <taxon>Methanobacteriati</taxon>
        <taxon>Methanobacteriota</taxon>
        <taxon>Stenosarchaea group</taxon>
        <taxon>Halobacteria</taxon>
        <taxon>Halobacteriales</taxon>
        <taxon>Haloferacaceae</taxon>
    </lineage>
</organism>
<accession>A0A1H0Z1Z8</accession>
<dbReference type="Pfam" id="PF04306">
    <property type="entry name" value="DUF456"/>
    <property type="match status" value="1"/>
</dbReference>
<evidence type="ECO:0000313" key="3">
    <source>
        <dbReference type="EMBL" id="SDQ21475.1"/>
    </source>
</evidence>
<feature type="transmembrane region" description="Helical" evidence="1">
    <location>
        <begin position="52"/>
        <end position="75"/>
    </location>
</feature>